<evidence type="ECO:0000313" key="5">
    <source>
        <dbReference type="EMBL" id="QOV18075.1"/>
    </source>
</evidence>
<evidence type="ECO:0000256" key="1">
    <source>
        <dbReference type="ARBA" id="ARBA00022596"/>
    </source>
</evidence>
<dbReference type="GO" id="GO:0051604">
    <property type="term" value="P:protein maturation"/>
    <property type="evidence" value="ECO:0007669"/>
    <property type="project" value="InterPro"/>
</dbReference>
<keyword evidence="1 4" id="KW-0533">Nickel</keyword>
<dbReference type="AlphaFoldDB" id="A0A7M2RCL4"/>
<name>A0A7M2RCL4_9FIRM</name>
<feature type="binding site" evidence="4">
    <location>
        <position position="77"/>
    </location>
    <ligand>
        <name>Zn(2+)</name>
        <dbReference type="ChEBI" id="CHEBI:29105"/>
    </ligand>
</feature>
<dbReference type="InterPro" id="IPR000688">
    <property type="entry name" value="HypA/HybF"/>
</dbReference>
<sequence>MHELGLVIHVGRILDDLSREEKISKIASVTLQIGEVSGVIPSYLTDCWRYFREKSELLRKAELKIEPVGAVTYCEECEKTYSTLEYKKICPYCGGDQTYLLTGNEFSIKEIEAC</sequence>
<dbReference type="Proteomes" id="UP000593601">
    <property type="component" value="Chromosome"/>
</dbReference>
<dbReference type="Gene3D" id="3.30.2320.80">
    <property type="match status" value="1"/>
</dbReference>
<dbReference type="KEGG" id="bliq:INP51_08385"/>
<evidence type="ECO:0000256" key="2">
    <source>
        <dbReference type="ARBA" id="ARBA00022723"/>
    </source>
</evidence>
<organism evidence="5 6">
    <name type="scientific">Blautia liquoris</name>
    <dbReference type="NCBI Taxonomy" id="2779518"/>
    <lineage>
        <taxon>Bacteria</taxon>
        <taxon>Bacillati</taxon>
        <taxon>Bacillota</taxon>
        <taxon>Clostridia</taxon>
        <taxon>Lachnospirales</taxon>
        <taxon>Lachnospiraceae</taxon>
        <taxon>Blautia</taxon>
    </lineage>
</organism>
<feature type="binding site" evidence="4">
    <location>
        <position position="93"/>
    </location>
    <ligand>
        <name>Zn(2+)</name>
        <dbReference type="ChEBI" id="CHEBI:29105"/>
    </ligand>
</feature>
<reference evidence="5 6" key="1">
    <citation type="submission" date="2020-10" db="EMBL/GenBank/DDBJ databases">
        <title>Blautia liquoris sp.nov., isolated from the mud in a fermentation cellar used for the production of Chinese strong-flavoured liquor.</title>
        <authorList>
            <person name="Lu L."/>
        </authorList>
    </citation>
    <scope>NUCLEOTIDE SEQUENCE [LARGE SCALE GENOMIC DNA]</scope>
    <source>
        <strain evidence="5 6">LZLJ-3</strain>
    </source>
</reference>
<accession>A0A7M2RCL4</accession>
<feature type="binding site" evidence="4">
    <location>
        <position position="2"/>
    </location>
    <ligand>
        <name>Ni(2+)</name>
        <dbReference type="ChEBI" id="CHEBI:49786"/>
    </ligand>
</feature>
<dbReference type="Pfam" id="PF01155">
    <property type="entry name" value="HypA"/>
    <property type="match status" value="1"/>
</dbReference>
<protein>
    <recommendedName>
        <fullName evidence="4">Hydrogenase maturation factor HypA</fullName>
    </recommendedName>
</protein>
<comment type="similarity">
    <text evidence="4">Belongs to the HypA/HybF family.</text>
</comment>
<dbReference type="HAMAP" id="MF_00213">
    <property type="entry name" value="HypA_HybF"/>
    <property type="match status" value="1"/>
</dbReference>
<dbReference type="EMBL" id="CP063304">
    <property type="protein sequence ID" value="QOV18075.1"/>
    <property type="molecule type" value="Genomic_DNA"/>
</dbReference>
<dbReference type="GO" id="GO:0016151">
    <property type="term" value="F:nickel cation binding"/>
    <property type="evidence" value="ECO:0007669"/>
    <property type="project" value="UniProtKB-UniRule"/>
</dbReference>
<evidence type="ECO:0000313" key="6">
    <source>
        <dbReference type="Proteomes" id="UP000593601"/>
    </source>
</evidence>
<dbReference type="PANTHER" id="PTHR34535:SF3">
    <property type="entry name" value="HYDROGENASE MATURATION FACTOR HYPA"/>
    <property type="match status" value="1"/>
</dbReference>
<feature type="binding site" evidence="4">
    <location>
        <position position="74"/>
    </location>
    <ligand>
        <name>Zn(2+)</name>
        <dbReference type="ChEBI" id="CHEBI:29105"/>
    </ligand>
</feature>
<dbReference type="GO" id="GO:0008270">
    <property type="term" value="F:zinc ion binding"/>
    <property type="evidence" value="ECO:0007669"/>
    <property type="project" value="UniProtKB-UniRule"/>
</dbReference>
<evidence type="ECO:0000256" key="4">
    <source>
        <dbReference type="HAMAP-Rule" id="MF_00213"/>
    </source>
</evidence>
<keyword evidence="2 4" id="KW-0479">Metal-binding</keyword>
<dbReference type="PANTHER" id="PTHR34535">
    <property type="entry name" value="HYDROGENASE MATURATION FACTOR HYPA"/>
    <property type="match status" value="1"/>
</dbReference>
<keyword evidence="6" id="KW-1185">Reference proteome</keyword>
<dbReference type="RefSeq" id="WP_193734437.1">
    <property type="nucleotide sequence ID" value="NZ_CP063304.1"/>
</dbReference>
<feature type="binding site" evidence="4">
    <location>
        <position position="90"/>
    </location>
    <ligand>
        <name>Zn(2+)</name>
        <dbReference type="ChEBI" id="CHEBI:29105"/>
    </ligand>
</feature>
<proteinExistence type="inferred from homology"/>
<comment type="function">
    <text evidence="4">Involved in the maturation of [NiFe] hydrogenases. Required for nickel insertion into the metal center of the hydrogenase.</text>
</comment>
<gene>
    <name evidence="4" type="primary">hypA</name>
    <name evidence="5" type="ORF">INP51_08385</name>
</gene>
<evidence type="ECO:0000256" key="3">
    <source>
        <dbReference type="ARBA" id="ARBA00022833"/>
    </source>
</evidence>
<dbReference type="PIRSF" id="PIRSF004761">
    <property type="entry name" value="Hydrgn_mat_HypA"/>
    <property type="match status" value="1"/>
</dbReference>
<keyword evidence="3 4" id="KW-0862">Zinc</keyword>